<keyword evidence="1" id="KW-0560">Oxidoreductase</keyword>
<evidence type="ECO:0000256" key="1">
    <source>
        <dbReference type="ARBA" id="ARBA00023002"/>
    </source>
</evidence>
<dbReference type="GO" id="GO:0016627">
    <property type="term" value="F:oxidoreductase activity, acting on the CH-CH group of donors"/>
    <property type="evidence" value="ECO:0007669"/>
    <property type="project" value="TreeGrafter"/>
</dbReference>
<dbReference type="Proteomes" id="UP000032254">
    <property type="component" value="Unassembled WGS sequence"/>
</dbReference>
<dbReference type="PANTHER" id="PTHR35176:SF6">
    <property type="entry name" value="HEME OXYGENASE HI_0854-RELATED"/>
    <property type="match status" value="1"/>
</dbReference>
<dbReference type="PATRIC" id="fig|47853.6.peg.3665"/>
<protein>
    <submittedName>
        <fullName evidence="3">Pyridoxamine 5'-phosphate oxidase</fullName>
    </submittedName>
</protein>
<evidence type="ECO:0000313" key="4">
    <source>
        <dbReference type="Proteomes" id="UP000032254"/>
    </source>
</evidence>
<sequence>MTGHTVPGPEVLDRLAQERIVWLCTVRPNGSPHVTPVWFLFRGDEWWIWTQERNRKVRNIVVDPRVSLALPDGKFPVVAEGAAVIVRQPFPEWVDDGFRRKYDWDVTAPAGPAGKNVLIRVPVTRWLMAGSAS</sequence>
<keyword evidence="4" id="KW-1185">Reference proteome</keyword>
<dbReference type="AlphaFoldDB" id="A0A0D0UXM5"/>
<dbReference type="GO" id="GO:0070967">
    <property type="term" value="F:coenzyme F420 binding"/>
    <property type="evidence" value="ECO:0007669"/>
    <property type="project" value="TreeGrafter"/>
</dbReference>
<proteinExistence type="predicted"/>
<name>A0A0D0UXM5_9ACTN</name>
<dbReference type="Gene3D" id="2.30.110.10">
    <property type="entry name" value="Electron Transport, Fmn-binding Protein, Chain A"/>
    <property type="match status" value="1"/>
</dbReference>
<organism evidence="3 4">
    <name type="scientific">Micromonospora haikouensis</name>
    <dbReference type="NCBI Taxonomy" id="686309"/>
    <lineage>
        <taxon>Bacteria</taxon>
        <taxon>Bacillati</taxon>
        <taxon>Actinomycetota</taxon>
        <taxon>Actinomycetes</taxon>
        <taxon>Micromonosporales</taxon>
        <taxon>Micromonosporaceae</taxon>
        <taxon>Micromonospora</taxon>
    </lineage>
</organism>
<evidence type="ECO:0000259" key="2">
    <source>
        <dbReference type="Pfam" id="PF01243"/>
    </source>
</evidence>
<dbReference type="InterPro" id="IPR052019">
    <property type="entry name" value="F420H2_bilvrd_red/Heme_oxyg"/>
</dbReference>
<dbReference type="EMBL" id="JXSX01000002">
    <property type="protein sequence ID" value="KIR63447.1"/>
    <property type="molecule type" value="Genomic_DNA"/>
</dbReference>
<dbReference type="SUPFAM" id="SSF50475">
    <property type="entry name" value="FMN-binding split barrel"/>
    <property type="match status" value="1"/>
</dbReference>
<dbReference type="InterPro" id="IPR011576">
    <property type="entry name" value="Pyridox_Oxase_N"/>
</dbReference>
<feature type="domain" description="Pyridoxamine 5'-phosphate oxidase N-terminal" evidence="2">
    <location>
        <begin position="9"/>
        <end position="108"/>
    </location>
</feature>
<evidence type="ECO:0000313" key="3">
    <source>
        <dbReference type="EMBL" id="KIR63447.1"/>
    </source>
</evidence>
<accession>A0A0D0UXM5</accession>
<gene>
    <name evidence="3" type="ORF">TK50_17515</name>
</gene>
<dbReference type="GO" id="GO:0005829">
    <property type="term" value="C:cytosol"/>
    <property type="evidence" value="ECO:0007669"/>
    <property type="project" value="TreeGrafter"/>
</dbReference>
<comment type="caution">
    <text evidence="3">The sequence shown here is derived from an EMBL/GenBank/DDBJ whole genome shotgun (WGS) entry which is preliminary data.</text>
</comment>
<dbReference type="InterPro" id="IPR012349">
    <property type="entry name" value="Split_barrel_FMN-bd"/>
</dbReference>
<dbReference type="OrthoDB" id="157302at2"/>
<dbReference type="PANTHER" id="PTHR35176">
    <property type="entry name" value="HEME OXYGENASE HI_0854-RELATED"/>
    <property type="match status" value="1"/>
</dbReference>
<dbReference type="Pfam" id="PF01243">
    <property type="entry name" value="PNPOx_N"/>
    <property type="match status" value="1"/>
</dbReference>
<reference evidence="3 4" key="1">
    <citation type="submission" date="2015-01" db="EMBL/GenBank/DDBJ databases">
        <title>Sequencing and annotation of Micromonospora carbonacea strain JXNU-1 genome.</title>
        <authorList>
            <person name="Long Z."/>
            <person name="Huang Y."/>
            <person name="Jiang Y."/>
        </authorList>
    </citation>
    <scope>NUCLEOTIDE SEQUENCE [LARGE SCALE GENOMIC DNA]</scope>
    <source>
        <strain evidence="3 4">JXNU-1</strain>
    </source>
</reference>